<comment type="pathway">
    <text evidence="2 9">Cofactor biosynthesis; adenosylcobalamin biosynthesis.</text>
</comment>
<dbReference type="GO" id="GO:0005886">
    <property type="term" value="C:plasma membrane"/>
    <property type="evidence" value="ECO:0007669"/>
    <property type="project" value="UniProtKB-SubCell"/>
</dbReference>
<protein>
    <recommendedName>
        <fullName evidence="9">Cobalamin biosynthesis protein CobD</fullName>
    </recommendedName>
</protein>
<evidence type="ECO:0000256" key="6">
    <source>
        <dbReference type="ARBA" id="ARBA00022692"/>
    </source>
</evidence>
<evidence type="ECO:0000256" key="4">
    <source>
        <dbReference type="ARBA" id="ARBA00022475"/>
    </source>
</evidence>
<proteinExistence type="inferred from homology"/>
<evidence type="ECO:0000256" key="3">
    <source>
        <dbReference type="ARBA" id="ARBA00006263"/>
    </source>
</evidence>
<accession>A0A849AUR1</accession>
<comment type="caution">
    <text evidence="10">The sequence shown here is derived from an EMBL/GenBank/DDBJ whole genome shotgun (WGS) entry which is preliminary data.</text>
</comment>
<dbReference type="GO" id="GO:0048472">
    <property type="term" value="F:threonine-phosphate decarboxylase activity"/>
    <property type="evidence" value="ECO:0007669"/>
    <property type="project" value="InterPro"/>
</dbReference>
<sequence>MRSDWPRATGLLAGCALDRAFGDPRRGHPVALFGSAAARLERRFNDGSVAAGLLAEAVAVLPVVALGAVLERRGPLVRCMATAGATFVVLGGHTLAREATLVADQLAVGDLPSARRQVTHLVGRVTDELTEPEIVRAATESVAENSSDAVVAPLVWGGVVGVPGLIGYRAINTLDAMWGHRTARFERFGKAAARLDDAANLLPARLTALLVAAVRPGEAAVIRHTVARDAKAHPSPNAGVVESAFAAALGVRLGGRNVYASGPEDRGTLGDGGPPAITDLRSAVRLLRQISVAAAAVSVAVSLRRPGR</sequence>
<reference evidence="10 11" key="1">
    <citation type="submission" date="2020-05" db="EMBL/GenBank/DDBJ databases">
        <title>Flexivirga sp. ID2601S isolated from air conditioner.</title>
        <authorList>
            <person name="Kim D.H."/>
        </authorList>
    </citation>
    <scope>NUCLEOTIDE SEQUENCE [LARGE SCALE GENOMIC DNA]</scope>
    <source>
        <strain evidence="10 11">ID2601S</strain>
    </source>
</reference>
<dbReference type="Pfam" id="PF03186">
    <property type="entry name" value="CobD_Cbib"/>
    <property type="match status" value="1"/>
</dbReference>
<organism evidence="10 11">
    <name type="scientific">Flexivirga aerilata</name>
    <dbReference type="NCBI Taxonomy" id="1656889"/>
    <lineage>
        <taxon>Bacteria</taxon>
        <taxon>Bacillati</taxon>
        <taxon>Actinomycetota</taxon>
        <taxon>Actinomycetes</taxon>
        <taxon>Micrococcales</taxon>
        <taxon>Dermacoccaceae</taxon>
        <taxon>Flexivirga</taxon>
    </lineage>
</organism>
<comment type="function">
    <text evidence="9">Converts cobyric acid to cobinamide by the addition of aminopropanol on the F carboxylic group.</text>
</comment>
<comment type="caution">
    <text evidence="9">Lacks conserved residue(s) required for the propagation of feature annotation.</text>
</comment>
<dbReference type="UniPathway" id="UPA00148"/>
<name>A0A849AUR1_9MICO</name>
<evidence type="ECO:0000313" key="10">
    <source>
        <dbReference type="EMBL" id="NNG40432.1"/>
    </source>
</evidence>
<dbReference type="PANTHER" id="PTHR34308:SF1">
    <property type="entry name" value="COBALAMIN BIOSYNTHESIS PROTEIN CBIB"/>
    <property type="match status" value="1"/>
</dbReference>
<evidence type="ECO:0000256" key="8">
    <source>
        <dbReference type="ARBA" id="ARBA00023136"/>
    </source>
</evidence>
<gene>
    <name evidence="9 10" type="primary">cobD</name>
    <name evidence="10" type="ORF">HJ588_14280</name>
</gene>
<dbReference type="GO" id="GO:0015420">
    <property type="term" value="F:ABC-type vitamin B12 transporter activity"/>
    <property type="evidence" value="ECO:0007669"/>
    <property type="project" value="UniProtKB-UniRule"/>
</dbReference>
<evidence type="ECO:0000256" key="7">
    <source>
        <dbReference type="ARBA" id="ARBA00022989"/>
    </source>
</evidence>
<keyword evidence="6 9" id="KW-0812">Transmembrane</keyword>
<feature type="transmembrane region" description="Helical" evidence="9">
    <location>
        <begin position="49"/>
        <end position="70"/>
    </location>
</feature>
<dbReference type="GO" id="GO:0009236">
    <property type="term" value="P:cobalamin biosynthetic process"/>
    <property type="evidence" value="ECO:0007669"/>
    <property type="project" value="UniProtKB-UniRule"/>
</dbReference>
<dbReference type="NCBIfam" id="TIGR00380">
    <property type="entry name" value="cobal_cbiB"/>
    <property type="match status" value="1"/>
</dbReference>
<evidence type="ECO:0000256" key="9">
    <source>
        <dbReference type="HAMAP-Rule" id="MF_00024"/>
    </source>
</evidence>
<dbReference type="InterPro" id="IPR004485">
    <property type="entry name" value="Cobalamin_biosynth_CobD/CbiB"/>
</dbReference>
<dbReference type="AlphaFoldDB" id="A0A849AUR1"/>
<keyword evidence="7 9" id="KW-1133">Transmembrane helix</keyword>
<dbReference type="HAMAP" id="MF_00024">
    <property type="entry name" value="CobD_CbiB"/>
    <property type="match status" value="1"/>
</dbReference>
<dbReference type="PANTHER" id="PTHR34308">
    <property type="entry name" value="COBALAMIN BIOSYNTHESIS PROTEIN CBIB"/>
    <property type="match status" value="1"/>
</dbReference>
<evidence type="ECO:0000256" key="1">
    <source>
        <dbReference type="ARBA" id="ARBA00004651"/>
    </source>
</evidence>
<keyword evidence="11" id="KW-1185">Reference proteome</keyword>
<dbReference type="EMBL" id="JABENB010000002">
    <property type="protein sequence ID" value="NNG40432.1"/>
    <property type="molecule type" value="Genomic_DNA"/>
</dbReference>
<dbReference type="RefSeq" id="WP_171156693.1">
    <property type="nucleotide sequence ID" value="NZ_JABENB010000002.1"/>
</dbReference>
<dbReference type="Proteomes" id="UP000557772">
    <property type="component" value="Unassembled WGS sequence"/>
</dbReference>
<keyword evidence="5 9" id="KW-0169">Cobalamin biosynthesis</keyword>
<keyword evidence="8 9" id="KW-0472">Membrane</keyword>
<evidence type="ECO:0000256" key="5">
    <source>
        <dbReference type="ARBA" id="ARBA00022573"/>
    </source>
</evidence>
<keyword evidence="4 9" id="KW-1003">Cell membrane</keyword>
<evidence type="ECO:0000256" key="2">
    <source>
        <dbReference type="ARBA" id="ARBA00004953"/>
    </source>
</evidence>
<evidence type="ECO:0000313" key="11">
    <source>
        <dbReference type="Proteomes" id="UP000557772"/>
    </source>
</evidence>
<comment type="subcellular location">
    <subcellularLocation>
        <location evidence="1 9">Cell membrane</location>
        <topology evidence="1 9">Multi-pass membrane protein</topology>
    </subcellularLocation>
</comment>
<comment type="similarity">
    <text evidence="3 9">Belongs to the CobD/CbiB family.</text>
</comment>